<evidence type="ECO:0000313" key="2">
    <source>
        <dbReference type="EMBL" id="PAU94415.1"/>
    </source>
</evidence>
<gene>
    <name evidence="2" type="ORF">CK503_06335</name>
</gene>
<keyword evidence="3" id="KW-1185">Reference proteome</keyword>
<evidence type="ECO:0000313" key="3">
    <source>
        <dbReference type="Proteomes" id="UP000218831"/>
    </source>
</evidence>
<organism evidence="2 3">
    <name type="scientific">Fodinibius salipaludis</name>
    <dbReference type="NCBI Taxonomy" id="2032627"/>
    <lineage>
        <taxon>Bacteria</taxon>
        <taxon>Pseudomonadati</taxon>
        <taxon>Balneolota</taxon>
        <taxon>Balneolia</taxon>
        <taxon>Balneolales</taxon>
        <taxon>Balneolaceae</taxon>
        <taxon>Fodinibius</taxon>
    </lineage>
</organism>
<dbReference type="PANTHER" id="PTHR11106">
    <property type="entry name" value="GANGLIOSIDE INDUCED DIFFERENTIATION ASSOCIATED PROTEIN 2-RELATED"/>
    <property type="match status" value="1"/>
</dbReference>
<dbReference type="SMART" id="SM00506">
    <property type="entry name" value="A1pp"/>
    <property type="match status" value="1"/>
</dbReference>
<dbReference type="PANTHER" id="PTHR11106:SF27">
    <property type="entry name" value="MACRO DOMAIN-CONTAINING PROTEIN"/>
    <property type="match status" value="1"/>
</dbReference>
<dbReference type="RefSeq" id="WP_095605956.1">
    <property type="nucleotide sequence ID" value="NZ_NSKE01000004.1"/>
</dbReference>
<dbReference type="PROSITE" id="PS51154">
    <property type="entry name" value="MACRO"/>
    <property type="match status" value="1"/>
</dbReference>
<dbReference type="Pfam" id="PF01661">
    <property type="entry name" value="Macro"/>
    <property type="match status" value="1"/>
</dbReference>
<dbReference type="AlphaFoldDB" id="A0A2A2GC40"/>
<protein>
    <submittedName>
        <fullName evidence="2">RNase III inhibitor</fullName>
    </submittedName>
</protein>
<dbReference type="EMBL" id="NSKE01000004">
    <property type="protein sequence ID" value="PAU94415.1"/>
    <property type="molecule type" value="Genomic_DNA"/>
</dbReference>
<comment type="caution">
    <text evidence="2">The sequence shown here is derived from an EMBL/GenBank/DDBJ whole genome shotgun (WGS) entry which is preliminary data.</text>
</comment>
<proteinExistence type="predicted"/>
<sequence>MREAKQSGTTIELKRGDIANQPDVDAVVNAANAELRIGGGVAGAIHRAAGPELTEQTRSMAPIEPGEAVISGGHNLPNNYIIHCLGPVYGRDKPEEKLLANCYSNALDLAEDHQIESIAFPAISTGAFGYPMKDAARVAFQTVLEQVGDLEYVSLIRFVLWSEGDIAVHEDVIEEVFG</sequence>
<name>A0A2A2GC40_9BACT</name>
<reference evidence="2 3" key="1">
    <citation type="submission" date="2017-08" db="EMBL/GenBank/DDBJ databases">
        <title>Aliifodinibius alkalisoli sp. nov., isolated from saline alkaline soil.</title>
        <authorList>
            <person name="Liu D."/>
            <person name="Zhang G."/>
        </authorList>
    </citation>
    <scope>NUCLEOTIDE SEQUENCE [LARGE SCALE GENOMIC DNA]</scope>
    <source>
        <strain evidence="2 3">WN023</strain>
    </source>
</reference>
<feature type="domain" description="Macro" evidence="1">
    <location>
        <begin position="1"/>
        <end position="177"/>
    </location>
</feature>
<dbReference type="InterPro" id="IPR043472">
    <property type="entry name" value="Macro_dom-like"/>
</dbReference>
<dbReference type="Gene3D" id="3.40.220.10">
    <property type="entry name" value="Leucine Aminopeptidase, subunit E, domain 1"/>
    <property type="match status" value="1"/>
</dbReference>
<dbReference type="OrthoDB" id="6194521at2"/>
<dbReference type="SUPFAM" id="SSF52949">
    <property type="entry name" value="Macro domain-like"/>
    <property type="match status" value="1"/>
</dbReference>
<accession>A0A2A2GC40</accession>
<dbReference type="Proteomes" id="UP000218831">
    <property type="component" value="Unassembled WGS sequence"/>
</dbReference>
<dbReference type="InterPro" id="IPR002589">
    <property type="entry name" value="Macro_dom"/>
</dbReference>
<evidence type="ECO:0000259" key="1">
    <source>
        <dbReference type="PROSITE" id="PS51154"/>
    </source>
</evidence>